<evidence type="ECO:0000256" key="1">
    <source>
        <dbReference type="ARBA" id="ARBA00004167"/>
    </source>
</evidence>
<dbReference type="Pfam" id="PF25998">
    <property type="entry name" value="U-box_ZFPL1"/>
    <property type="match status" value="1"/>
</dbReference>
<dbReference type="WBParaSite" id="ACRNAN_Path_1390.g5441.t1">
    <property type="protein sequence ID" value="ACRNAN_Path_1390.g5441.t1"/>
    <property type="gene ID" value="ACRNAN_Path_1390.g5441"/>
</dbReference>
<evidence type="ECO:0000256" key="5">
    <source>
        <dbReference type="ARBA" id="ARBA00022723"/>
    </source>
</evidence>
<evidence type="ECO:0000256" key="9">
    <source>
        <dbReference type="ARBA" id="ARBA00023136"/>
    </source>
</evidence>
<dbReference type="Pfam" id="PF25993">
    <property type="entry name" value="zf-B_box_ZFPL1"/>
    <property type="match status" value="1"/>
</dbReference>
<feature type="transmembrane region" description="Helical" evidence="11">
    <location>
        <begin position="241"/>
        <end position="263"/>
    </location>
</feature>
<feature type="domain" description="RING-type" evidence="12">
    <location>
        <begin position="65"/>
        <end position="112"/>
    </location>
</feature>
<dbReference type="PANTHER" id="PTHR12981:SF0">
    <property type="entry name" value="ZINC FINGER PROTEIN-LIKE 1"/>
    <property type="match status" value="1"/>
</dbReference>
<keyword evidence="5 11" id="KW-0479">Metal-binding</keyword>
<evidence type="ECO:0000256" key="6">
    <source>
        <dbReference type="ARBA" id="ARBA00022771"/>
    </source>
</evidence>
<keyword evidence="7 11" id="KW-0862">Zinc</keyword>
<evidence type="ECO:0000313" key="14">
    <source>
        <dbReference type="WBParaSite" id="ACRNAN_Path_1390.g5441.t1"/>
    </source>
</evidence>
<evidence type="ECO:0000256" key="4">
    <source>
        <dbReference type="ARBA" id="ARBA00022692"/>
    </source>
</evidence>
<reference evidence="14" key="1">
    <citation type="submission" date="2022-11" db="UniProtKB">
        <authorList>
            <consortium name="WormBaseParasite"/>
        </authorList>
    </citation>
    <scope>IDENTIFICATION</scope>
</reference>
<sequence>MRTKVLAKGDLKMGLCKCPKRKVTNLFCFEHRVNVCEHCLVASHESCIVQTYLSWLTDSDFDPNCLMCSEPLSSKETVRLKCFHVFHWSCLNARANQLPNTTAPAGYKCPSCLDVIFPSPNQTSPVIEQLRAKLQTVNWARAGLGMPILPELDSKVAKSEYHVPEERLNNVTPHRERQSSFSINMDIGQNAPFETSSFTSRSKLLQDDRNAIQNHLNSFNDDDNPETKYSKRMRIGRMPRLVKRLLMLVLLILIIFAGIVIFGRHSESLEENPMFDPRANPHLRFEDAKISN</sequence>
<dbReference type="PROSITE" id="PS50089">
    <property type="entry name" value="ZF_RING_2"/>
    <property type="match status" value="1"/>
</dbReference>
<dbReference type="SUPFAM" id="SSF57850">
    <property type="entry name" value="RING/U-box"/>
    <property type="match status" value="1"/>
</dbReference>
<keyword evidence="9 11" id="KW-0472">Membrane</keyword>
<proteinExistence type="inferred from homology"/>
<dbReference type="PANTHER" id="PTHR12981">
    <property type="entry name" value="ZINC FINGER PROTEIN-LIKE 1"/>
    <property type="match status" value="1"/>
</dbReference>
<keyword evidence="13" id="KW-1185">Reference proteome</keyword>
<evidence type="ECO:0000256" key="7">
    <source>
        <dbReference type="ARBA" id="ARBA00022833"/>
    </source>
</evidence>
<name>A0A914C0D7_9BILA</name>
<evidence type="ECO:0000259" key="12">
    <source>
        <dbReference type="PROSITE" id="PS50089"/>
    </source>
</evidence>
<dbReference type="GO" id="GO:0008270">
    <property type="term" value="F:zinc ion binding"/>
    <property type="evidence" value="ECO:0007669"/>
    <property type="project" value="UniProtKB-UniRule"/>
</dbReference>
<evidence type="ECO:0000256" key="8">
    <source>
        <dbReference type="ARBA" id="ARBA00022989"/>
    </source>
</evidence>
<evidence type="ECO:0000256" key="3">
    <source>
        <dbReference type="ARBA" id="ARBA00013701"/>
    </source>
</evidence>
<dbReference type="Proteomes" id="UP000887540">
    <property type="component" value="Unplaced"/>
</dbReference>
<accession>A0A914C0D7</accession>
<dbReference type="CDD" id="cd16487">
    <property type="entry name" value="mRING-H2-C3DHC3_ZFPL1"/>
    <property type="match status" value="1"/>
</dbReference>
<comment type="similarity">
    <text evidence="2 11">Belongs to the ZFPL1 family.</text>
</comment>
<dbReference type="AlphaFoldDB" id="A0A914C0D7"/>
<dbReference type="Gene3D" id="3.30.40.10">
    <property type="entry name" value="Zinc/RING finger domain, C3HC4 (zinc finger)"/>
    <property type="match status" value="1"/>
</dbReference>
<dbReference type="InterPro" id="IPR058731">
    <property type="entry name" value="Znf-B_box_ZFPL1-like"/>
</dbReference>
<dbReference type="InterPro" id="IPR001841">
    <property type="entry name" value="Znf_RING"/>
</dbReference>
<protein>
    <recommendedName>
        <fullName evidence="3 11">Zinc finger protein-like 1 homolog</fullName>
    </recommendedName>
</protein>
<comment type="subcellular location">
    <subcellularLocation>
        <location evidence="1 11">Membrane</location>
        <topology evidence="1 11">Single-pass membrane protein</topology>
    </subcellularLocation>
</comment>
<dbReference type="GO" id="GO:0005794">
    <property type="term" value="C:Golgi apparatus"/>
    <property type="evidence" value="ECO:0007669"/>
    <property type="project" value="TreeGrafter"/>
</dbReference>
<dbReference type="SMART" id="SM00184">
    <property type="entry name" value="RING"/>
    <property type="match status" value="1"/>
</dbReference>
<dbReference type="InterPro" id="IPR013083">
    <property type="entry name" value="Znf_RING/FYVE/PHD"/>
</dbReference>
<evidence type="ECO:0000256" key="11">
    <source>
        <dbReference type="RuleBase" id="RU369078"/>
    </source>
</evidence>
<dbReference type="InterPro" id="IPR039043">
    <property type="entry name" value="ZFPL1"/>
</dbReference>
<keyword evidence="6 10" id="KW-0863">Zinc-finger</keyword>
<evidence type="ECO:0000256" key="2">
    <source>
        <dbReference type="ARBA" id="ARBA00005561"/>
    </source>
</evidence>
<dbReference type="GO" id="GO:0016020">
    <property type="term" value="C:membrane"/>
    <property type="evidence" value="ECO:0007669"/>
    <property type="project" value="UniProtKB-SubCell"/>
</dbReference>
<organism evidence="13 14">
    <name type="scientific">Acrobeloides nanus</name>
    <dbReference type="NCBI Taxonomy" id="290746"/>
    <lineage>
        <taxon>Eukaryota</taxon>
        <taxon>Metazoa</taxon>
        <taxon>Ecdysozoa</taxon>
        <taxon>Nematoda</taxon>
        <taxon>Chromadorea</taxon>
        <taxon>Rhabditida</taxon>
        <taxon>Tylenchina</taxon>
        <taxon>Cephalobomorpha</taxon>
        <taxon>Cephaloboidea</taxon>
        <taxon>Cephalobidae</taxon>
        <taxon>Acrobeloides</taxon>
    </lineage>
</organism>
<keyword evidence="4 11" id="KW-0812">Transmembrane</keyword>
<evidence type="ECO:0000256" key="10">
    <source>
        <dbReference type="PROSITE-ProRule" id="PRU00175"/>
    </source>
</evidence>
<keyword evidence="8 11" id="KW-1133">Transmembrane helix</keyword>
<evidence type="ECO:0000313" key="13">
    <source>
        <dbReference type="Proteomes" id="UP000887540"/>
    </source>
</evidence>
<dbReference type="InterPro" id="IPR058730">
    <property type="entry name" value="U-box_ZFPL1-like"/>
</dbReference>